<reference evidence="2" key="1">
    <citation type="journal article" date="2008" name="Nature">
        <title>The amphioxus genome and the evolution of the chordate karyotype.</title>
        <authorList>
            <consortium name="US DOE Joint Genome Institute (JGI-PGF)"/>
            <person name="Putnam N.H."/>
            <person name="Butts T."/>
            <person name="Ferrier D.E.K."/>
            <person name="Furlong R.F."/>
            <person name="Hellsten U."/>
            <person name="Kawashima T."/>
            <person name="Robinson-Rechavi M."/>
            <person name="Shoguchi E."/>
            <person name="Terry A."/>
            <person name="Yu J.-K."/>
            <person name="Benito-Gutierrez E.L."/>
            <person name="Dubchak I."/>
            <person name="Garcia-Fernandez J."/>
            <person name="Gibson-Brown J.J."/>
            <person name="Grigoriev I.V."/>
            <person name="Horton A.C."/>
            <person name="de Jong P.J."/>
            <person name="Jurka J."/>
            <person name="Kapitonov V.V."/>
            <person name="Kohara Y."/>
            <person name="Kuroki Y."/>
            <person name="Lindquist E."/>
            <person name="Lucas S."/>
            <person name="Osoegawa K."/>
            <person name="Pennacchio L.A."/>
            <person name="Salamov A.A."/>
            <person name="Satou Y."/>
            <person name="Sauka-Spengler T."/>
            <person name="Schmutz J."/>
            <person name="Shin-I T."/>
            <person name="Toyoda A."/>
            <person name="Bronner-Fraser M."/>
            <person name="Fujiyama A."/>
            <person name="Holland L.Z."/>
            <person name="Holland P.W.H."/>
            <person name="Satoh N."/>
            <person name="Rokhsar D.S."/>
        </authorList>
    </citation>
    <scope>NUCLEOTIDE SEQUENCE [LARGE SCALE GENOMIC DNA]</scope>
    <source>
        <strain evidence="2">S238N-H82</strain>
        <tissue evidence="2">Testes</tissue>
    </source>
</reference>
<evidence type="ECO:0000256" key="1">
    <source>
        <dbReference type="SAM" id="MobiDB-lite"/>
    </source>
</evidence>
<sequence>MAEELPSDVVPSQPTNDPFETSCMKQAAITVSPGSEIWETTFRSCDRHGDSSTLNAYDENNDSDHHLNPSEYSTSENELEKVVSGHNTGISSTDGYDWNMRDIQHPLRALYQNPTTCERDALNPDMTYLQNARNMRSIQHPPRALYQNPTCERDALNPDMTYLQNARNMQDTQHPPRALYQNPTCERDALNPDMTYSQNAVISPNPVYPPIPINAIGHLEHLHNDRNPNQIYEPDVRTDPSDGNPSIESFTVTYQERHDNDNNEPSGAATENIEMNDVEHDAAEEATAVSCIRPNPISRPANRDLYIQPYAVRYQEQGGSKTLKCGGTPYAVRYQEDNEDNIVDAYGDRVTHHTTPDDVDVIVTPFAVTHSSQYGMTGVTRRDVPMTNTDIPDSIREDINIQQIRQNTRALHRQDLCSITNAGGLNPNMTYAPKAPQQAARADPNLKLYSKHGPATNDNLSYCNGVYDFHRDDFHRNDFYRNDFHRNDFHKNDFYSKNFDSNDFYADYFFLNYCCQRVIFHNNFYVNVKDVLLPNDDSL</sequence>
<feature type="region of interest" description="Disordered" evidence="1">
    <location>
        <begin position="53"/>
        <end position="76"/>
    </location>
</feature>
<organism>
    <name type="scientific">Branchiostoma floridae</name>
    <name type="common">Florida lancelet</name>
    <name type="synonym">Amphioxus</name>
    <dbReference type="NCBI Taxonomy" id="7739"/>
    <lineage>
        <taxon>Eukaryota</taxon>
        <taxon>Metazoa</taxon>
        <taxon>Chordata</taxon>
        <taxon>Cephalochordata</taxon>
        <taxon>Leptocardii</taxon>
        <taxon>Amphioxiformes</taxon>
        <taxon>Branchiostomatidae</taxon>
        <taxon>Branchiostoma</taxon>
    </lineage>
</organism>
<accession>C3ZY54</accession>
<feature type="region of interest" description="Disordered" evidence="1">
    <location>
        <begin position="1"/>
        <end position="20"/>
    </location>
</feature>
<protein>
    <submittedName>
        <fullName evidence="2">Uncharacterized protein</fullName>
    </submittedName>
</protein>
<dbReference type="AlphaFoldDB" id="C3ZY54"/>
<dbReference type="EMBL" id="GG666721">
    <property type="protein sequence ID" value="EEN42536.1"/>
    <property type="molecule type" value="Genomic_DNA"/>
</dbReference>
<gene>
    <name evidence="2" type="ORF">BRAFLDRAFT_106425</name>
</gene>
<dbReference type="InParanoid" id="C3ZY54"/>
<feature type="region of interest" description="Disordered" evidence="1">
    <location>
        <begin position="225"/>
        <end position="247"/>
    </location>
</feature>
<proteinExistence type="predicted"/>
<evidence type="ECO:0000313" key="2">
    <source>
        <dbReference type="EMBL" id="EEN42536.1"/>
    </source>
</evidence>
<name>C3ZY54_BRAFL</name>
<feature type="compositionally biased region" description="Polar residues" evidence="1">
    <location>
        <begin position="10"/>
        <end position="19"/>
    </location>
</feature>